<feature type="non-terminal residue" evidence="1">
    <location>
        <position position="1"/>
    </location>
</feature>
<dbReference type="SUPFAM" id="SSF52833">
    <property type="entry name" value="Thioredoxin-like"/>
    <property type="match status" value="1"/>
</dbReference>
<evidence type="ECO:0008006" key="3">
    <source>
        <dbReference type="Google" id="ProtNLM"/>
    </source>
</evidence>
<name>R0FJ44_9BRAS</name>
<protein>
    <recommendedName>
        <fullName evidence="3">GST N-terminal domain-containing protein</fullName>
    </recommendedName>
</protein>
<dbReference type="EMBL" id="KB870810">
    <property type="protein sequence ID" value="EOA22081.1"/>
    <property type="molecule type" value="Genomic_DNA"/>
</dbReference>
<dbReference type="PANTHER" id="PTHR44328:SF6">
    <property type="entry name" value="GLUTATHIONE S-TRANSFERASE L1-RELATED"/>
    <property type="match status" value="1"/>
</dbReference>
<dbReference type="Proteomes" id="UP000029121">
    <property type="component" value="Unassembled WGS sequence"/>
</dbReference>
<proteinExistence type="predicted"/>
<dbReference type="PANTHER" id="PTHR44328">
    <property type="entry name" value="GLUTATHIONE S-TRANSFERASE L1"/>
    <property type="match status" value="1"/>
</dbReference>
<dbReference type="InterPro" id="IPR044629">
    <property type="entry name" value="GSTL1/2/3"/>
</dbReference>
<keyword evidence="2" id="KW-1185">Reference proteome</keyword>
<sequence>YVCPFAQRVWITRNFKPAWYKEMVYSEKKVHVVVHKGKIIGESLGLIKYLANTFRVTFSLPRGDPSKETSPVLDYLENALYKVDGGCSSLERNKIDGYAQTKINPNEIVEIFEKKFMQQLDLHFSVNQVSTIDIVNLLLTHELCIILEYSHHPSYSHLHEACEFAFCQIPEIKLPNNKFCCEVEVENLNKVMAHRPLEDVFSRN</sequence>
<evidence type="ECO:0000313" key="2">
    <source>
        <dbReference type="Proteomes" id="UP000029121"/>
    </source>
</evidence>
<evidence type="ECO:0000313" key="1">
    <source>
        <dbReference type="EMBL" id="EOA22081.1"/>
    </source>
</evidence>
<reference evidence="2" key="1">
    <citation type="journal article" date="2013" name="Nat. Genet.">
        <title>The Capsella rubella genome and the genomic consequences of rapid mating system evolution.</title>
        <authorList>
            <person name="Slotte T."/>
            <person name="Hazzouri K.M."/>
            <person name="Agren J.A."/>
            <person name="Koenig D."/>
            <person name="Maumus F."/>
            <person name="Guo Y.L."/>
            <person name="Steige K."/>
            <person name="Platts A.E."/>
            <person name="Escobar J.S."/>
            <person name="Newman L.K."/>
            <person name="Wang W."/>
            <person name="Mandakova T."/>
            <person name="Vello E."/>
            <person name="Smith L.M."/>
            <person name="Henz S.R."/>
            <person name="Steffen J."/>
            <person name="Takuno S."/>
            <person name="Brandvain Y."/>
            <person name="Coop G."/>
            <person name="Andolfatto P."/>
            <person name="Hu T.T."/>
            <person name="Blanchette M."/>
            <person name="Clark R.M."/>
            <person name="Quesneville H."/>
            <person name="Nordborg M."/>
            <person name="Gaut B.S."/>
            <person name="Lysak M.A."/>
            <person name="Jenkins J."/>
            <person name="Grimwood J."/>
            <person name="Chapman J."/>
            <person name="Prochnik S."/>
            <person name="Shu S."/>
            <person name="Rokhsar D."/>
            <person name="Schmutz J."/>
            <person name="Weigel D."/>
            <person name="Wright S.I."/>
        </authorList>
    </citation>
    <scope>NUCLEOTIDE SEQUENCE [LARGE SCALE GENOMIC DNA]</scope>
    <source>
        <strain evidence="2">cv. Monte Gargano</strain>
    </source>
</reference>
<organism evidence="1 2">
    <name type="scientific">Capsella rubella</name>
    <dbReference type="NCBI Taxonomy" id="81985"/>
    <lineage>
        <taxon>Eukaryota</taxon>
        <taxon>Viridiplantae</taxon>
        <taxon>Streptophyta</taxon>
        <taxon>Embryophyta</taxon>
        <taxon>Tracheophyta</taxon>
        <taxon>Spermatophyta</taxon>
        <taxon>Magnoliopsida</taxon>
        <taxon>eudicotyledons</taxon>
        <taxon>Gunneridae</taxon>
        <taxon>Pentapetalae</taxon>
        <taxon>rosids</taxon>
        <taxon>malvids</taxon>
        <taxon>Brassicales</taxon>
        <taxon>Brassicaceae</taxon>
        <taxon>Camelineae</taxon>
        <taxon>Capsella</taxon>
    </lineage>
</organism>
<accession>R0FJ44</accession>
<dbReference type="Gene3D" id="3.40.30.10">
    <property type="entry name" value="Glutaredoxin"/>
    <property type="match status" value="1"/>
</dbReference>
<gene>
    <name evidence="1" type="ORF">CARUB_v10002624mg</name>
</gene>
<dbReference type="GO" id="GO:0004364">
    <property type="term" value="F:glutathione transferase activity"/>
    <property type="evidence" value="ECO:0007669"/>
    <property type="project" value="InterPro"/>
</dbReference>
<dbReference type="eggNOG" id="KOG0406">
    <property type="taxonomic scope" value="Eukaryota"/>
</dbReference>
<dbReference type="AlphaFoldDB" id="R0FJ44"/>
<dbReference type="InterPro" id="IPR036249">
    <property type="entry name" value="Thioredoxin-like_sf"/>
</dbReference>
<dbReference type="STRING" id="81985.R0FJ44"/>